<dbReference type="InterPro" id="IPR051616">
    <property type="entry name" value="Cul2-RING_E3_ligase_SR"/>
</dbReference>
<dbReference type="Gramene" id="TraesJAG2A03G00755140.1">
    <property type="protein sequence ID" value="TraesJAG2A03G00755140.1"/>
    <property type="gene ID" value="TraesJAG2A03G00755140"/>
</dbReference>
<reference evidence="2" key="1">
    <citation type="submission" date="2018-08" db="EMBL/GenBank/DDBJ databases">
        <authorList>
            <person name="Rossello M."/>
        </authorList>
    </citation>
    <scope>NUCLEOTIDE SEQUENCE [LARGE SCALE GENOMIC DNA]</scope>
    <source>
        <strain evidence="2">cv. Chinese Spring</strain>
    </source>
</reference>
<dbReference type="Gramene" id="TraesARI2A03G00763340.1">
    <property type="protein sequence ID" value="TraesARI2A03G00763340.1"/>
    <property type="gene ID" value="TraesARI2A03G00763340"/>
</dbReference>
<dbReference type="PROSITE" id="PS50088">
    <property type="entry name" value="ANK_REPEAT"/>
    <property type="match status" value="3"/>
</dbReference>
<dbReference type="STRING" id="4565.A0A3B6B2U0"/>
<dbReference type="Gramene" id="TraesSTA2A03G00753640.1">
    <property type="protein sequence ID" value="TraesSTA2A03G00753640.1"/>
    <property type="gene ID" value="TraesSTA2A03G00753640"/>
</dbReference>
<dbReference type="Gramene" id="TraesLAC2A03G00759100.1">
    <property type="protein sequence ID" value="TraesLAC2A03G00759100.1"/>
    <property type="gene ID" value="TraesLAC2A03G00759100"/>
</dbReference>
<accession>A0A3B6B2U0</accession>
<dbReference type="Pfam" id="PF00023">
    <property type="entry name" value="Ank"/>
    <property type="match status" value="2"/>
</dbReference>
<dbReference type="SUPFAM" id="SSF48403">
    <property type="entry name" value="Ankyrin repeat"/>
    <property type="match status" value="1"/>
</dbReference>
<dbReference type="Gramene" id="TraesROB_scaffold_028330_01G000500.1">
    <property type="protein sequence ID" value="TraesROB_scaffold_028330_01G000500.1"/>
    <property type="gene ID" value="TraesROB_scaffold_028330_01G000500"/>
</dbReference>
<dbReference type="Pfam" id="PF12796">
    <property type="entry name" value="Ank_2"/>
    <property type="match status" value="1"/>
</dbReference>
<proteinExistence type="predicted"/>
<dbReference type="Proteomes" id="UP000019116">
    <property type="component" value="Chromosome 2A"/>
</dbReference>
<dbReference type="Gramene" id="TraesMAC2A03G00754100.1">
    <property type="protein sequence ID" value="TraesMAC2A03G00754100.1"/>
    <property type="gene ID" value="TraesMAC2A03G00754100"/>
</dbReference>
<dbReference type="PROSITE" id="PS50297">
    <property type="entry name" value="ANK_REP_REGION"/>
    <property type="match status" value="3"/>
</dbReference>
<dbReference type="GeneID" id="123190011"/>
<dbReference type="EnsemblPlants" id="TraesCS2A02G397800.1">
    <property type="protein sequence ID" value="TraesCS2A02G397800.1"/>
    <property type="gene ID" value="TraesCS2A02G397800"/>
</dbReference>
<feature type="repeat" description="ANK" evidence="1">
    <location>
        <begin position="88"/>
        <end position="120"/>
    </location>
</feature>
<dbReference type="InterPro" id="IPR036770">
    <property type="entry name" value="Ankyrin_rpt-contain_sf"/>
</dbReference>
<dbReference type="Gramene" id="TraesLDM2A03G00758120.1">
    <property type="protein sequence ID" value="TraesLDM2A03G00758120.1"/>
    <property type="gene ID" value="TraesLDM2A03G00758120"/>
</dbReference>
<dbReference type="Gene3D" id="1.25.40.10">
    <property type="entry name" value="Tetratricopeptide repeat domain"/>
    <property type="match status" value="1"/>
</dbReference>
<dbReference type="OrthoDB" id="1860613at2759"/>
<evidence type="ECO:0000313" key="2">
    <source>
        <dbReference type="EnsemblPlants" id="TraesCS2A02G397800.1"/>
    </source>
</evidence>
<dbReference type="PANTHER" id="PTHR46224">
    <property type="entry name" value="ANKYRIN REPEAT FAMILY PROTEIN"/>
    <property type="match status" value="1"/>
</dbReference>
<dbReference type="SMR" id="A0A3B6B2U0"/>
<dbReference type="Gramene" id="TraesSYM2A03G00763130.1">
    <property type="protein sequence ID" value="TraesSYM2A03G00763130.1"/>
    <property type="gene ID" value="TraesSYM2A03G00763130"/>
</dbReference>
<dbReference type="RefSeq" id="XP_044458489.1">
    <property type="nucleotide sequence ID" value="XM_044602554.1"/>
</dbReference>
<dbReference type="PRINTS" id="PR01415">
    <property type="entry name" value="ANKYRIN"/>
</dbReference>
<dbReference type="Gramene" id="TraesCLE_scaffold_029126_01G000100.1">
    <property type="protein sequence ID" value="TraesCLE_scaffold_029126_01G000100.1"/>
    <property type="gene ID" value="TraesCLE_scaffold_029126_01G000100"/>
</dbReference>
<dbReference type="OMA" id="KGICVMV"/>
<reference evidence="2" key="2">
    <citation type="submission" date="2018-10" db="UniProtKB">
        <authorList>
            <consortium name="EnsemblPlants"/>
        </authorList>
    </citation>
    <scope>IDENTIFICATION</scope>
</reference>
<feature type="repeat" description="ANK" evidence="1">
    <location>
        <begin position="121"/>
        <end position="153"/>
    </location>
</feature>
<dbReference type="AlphaFoldDB" id="A0A3B6B2U0"/>
<sequence length="434" mass="47013">MASPLEYALAVLQARLLQAAEDGDLPLFKRTARALDGGKGRLREAVEGATASNCGARALHVAAVHGRMPVCAYLVEDLQVNVDATDESGETALSYAAVNGIVNVVRYLLDHGANPDKSGPGNRTPLHMAVGQGNCEIVKVLLSKGADVNCYSDSGTPLHIAAVFGLDGAMKILLDHHADCNKSVCIADTPLIVALRAHRQKCVKLLIKAGADLKGLGSADPVIVAIDEGLTDCLKCLLNAGAVPNVLDDFGRLPIEVAASYNSREDVEILFPVTSRIPSVRDWSIDGIMAYVKSKEKDDPILKLNPSNMKIEGNKAYKRKDYITAARLYTMAEGDYPENVTLIANRSVCWLNMGEGDKALRDAQICRALRRDWPKACFREGVIMPWSFCLQDYEKACDAFLDGLKLDPLNTEIENALREALHSLEVSHAVKKGH</sequence>
<dbReference type="Gramene" id="TraesWEE_scaffold_029754_01G000100.1">
    <property type="protein sequence ID" value="TraesWEE_scaffold_029754_01G000100.1"/>
    <property type="gene ID" value="TraesWEE_scaffold_029754_01G000100"/>
</dbReference>
<name>A0A3B6B2U0_WHEAT</name>
<dbReference type="Gramene" id="TraesCAD_scaffold_036795_01G000100.1">
    <property type="protein sequence ID" value="TraesCAD_scaffold_036795_01G000100.1"/>
    <property type="gene ID" value="TraesCAD_scaffold_036795_01G000100"/>
</dbReference>
<gene>
    <name evidence="2" type="primary">LOC123190011</name>
</gene>
<feature type="repeat" description="ANK" evidence="1">
    <location>
        <begin position="153"/>
        <end position="181"/>
    </location>
</feature>
<dbReference type="Gene3D" id="1.25.40.20">
    <property type="entry name" value="Ankyrin repeat-containing domain"/>
    <property type="match status" value="4"/>
</dbReference>
<dbReference type="SMART" id="SM00248">
    <property type="entry name" value="ANK"/>
    <property type="match status" value="6"/>
</dbReference>
<dbReference type="PANTHER" id="PTHR46224:SF54">
    <property type="entry name" value="GENOME ASSEMBLY, CHROMOSOME: II"/>
    <property type="match status" value="1"/>
</dbReference>
<keyword evidence="1" id="KW-0040">ANK repeat</keyword>
<dbReference type="Gramene" id="TraesCS2A02G397800.1">
    <property type="protein sequence ID" value="TraesCS2A02G397800.1"/>
    <property type="gene ID" value="TraesCS2A02G397800"/>
</dbReference>
<dbReference type="InterPro" id="IPR011990">
    <property type="entry name" value="TPR-like_helical_dom_sf"/>
</dbReference>
<organism evidence="2">
    <name type="scientific">Triticum aestivum</name>
    <name type="common">Wheat</name>
    <dbReference type="NCBI Taxonomy" id="4565"/>
    <lineage>
        <taxon>Eukaryota</taxon>
        <taxon>Viridiplantae</taxon>
        <taxon>Streptophyta</taxon>
        <taxon>Embryophyta</taxon>
        <taxon>Tracheophyta</taxon>
        <taxon>Spermatophyta</taxon>
        <taxon>Magnoliopsida</taxon>
        <taxon>Liliopsida</taxon>
        <taxon>Poales</taxon>
        <taxon>Poaceae</taxon>
        <taxon>BOP clade</taxon>
        <taxon>Pooideae</taxon>
        <taxon>Triticodae</taxon>
        <taxon>Triticeae</taxon>
        <taxon>Triticinae</taxon>
        <taxon>Triticum</taxon>
    </lineage>
</organism>
<dbReference type="SUPFAM" id="SSF48452">
    <property type="entry name" value="TPR-like"/>
    <property type="match status" value="1"/>
</dbReference>
<dbReference type="Gramene" id="TraesNOR2A03G00765150.1">
    <property type="protein sequence ID" value="TraesNOR2A03G00765150.1"/>
    <property type="gene ID" value="TraesNOR2A03G00765150"/>
</dbReference>
<evidence type="ECO:0000256" key="1">
    <source>
        <dbReference type="PROSITE-ProRule" id="PRU00023"/>
    </source>
</evidence>
<evidence type="ECO:0000313" key="3">
    <source>
        <dbReference type="Proteomes" id="UP000019116"/>
    </source>
</evidence>
<keyword evidence="3" id="KW-1185">Reference proteome</keyword>
<dbReference type="Gramene" id="TraesPARA_EIv1.0_0369720.1">
    <property type="protein sequence ID" value="TraesPARA_EIv1.0_0369720.1.CDS"/>
    <property type="gene ID" value="TraesPARA_EIv1.0_0369720"/>
</dbReference>
<dbReference type="InterPro" id="IPR002110">
    <property type="entry name" value="Ankyrin_rpt"/>
</dbReference>
<protein>
    <submittedName>
        <fullName evidence="2">Uncharacterized protein</fullName>
    </submittedName>
</protein>